<proteinExistence type="predicted"/>
<dbReference type="InterPro" id="IPR032830">
    <property type="entry name" value="XPB/Ssl2_N"/>
</dbReference>
<dbReference type="AlphaFoldDB" id="A0A5J5KYI1"/>
<gene>
    <name evidence="2" type="ORF">FCK90_05980</name>
</gene>
<name>A0A5J5KYI1_9MICC</name>
<evidence type="ECO:0000313" key="3">
    <source>
        <dbReference type="Proteomes" id="UP000325957"/>
    </source>
</evidence>
<organism evidence="2 3">
    <name type="scientific">Kocuria coralli</name>
    <dbReference type="NCBI Taxonomy" id="1461025"/>
    <lineage>
        <taxon>Bacteria</taxon>
        <taxon>Bacillati</taxon>
        <taxon>Actinomycetota</taxon>
        <taxon>Actinomycetes</taxon>
        <taxon>Micrococcales</taxon>
        <taxon>Micrococcaceae</taxon>
        <taxon>Kocuria</taxon>
    </lineage>
</organism>
<accession>A0A5J5KYI1</accession>
<dbReference type="OrthoDB" id="3415124at2"/>
<evidence type="ECO:0000313" key="2">
    <source>
        <dbReference type="EMBL" id="KAA9394714.1"/>
    </source>
</evidence>
<dbReference type="Pfam" id="PF13625">
    <property type="entry name" value="Helicase_C_3"/>
    <property type="match status" value="1"/>
</dbReference>
<comment type="caution">
    <text evidence="2">The sequence shown here is derived from an EMBL/GenBank/DDBJ whole genome shotgun (WGS) entry which is preliminary data.</text>
</comment>
<dbReference type="RefSeq" id="WP_158033385.1">
    <property type="nucleotide sequence ID" value="NZ_ML708614.1"/>
</dbReference>
<sequence>MPSAFLADLGARTPQQLERLLTARPDLAAATPTSIGELAELATARVSLQHAIQSLNRVQLDSLERAVLLGPQSLRDDDALRALALIHPAGPGESGAHPWVLSPGVAEALGRYPAGMGRPAAVLRALKSAVVPADSRTSEGSGPAIDLDAIPPRPAEVLADFRRHPLGSIRDARRKPVPDQPEARPIDWLLAREVLIAVDSRHVELPRELGLALHHGDPWAGTESHPPAPAGRPVSPRVRDNAAMAAVPELIRDLSGLRSELGQRPLEVLRAGGVGVRERRRLAAALDLGQDRADRLLGYAQLGGLVEQDDRSGAWRPTTAPWEALEVPTAHGILLTAWLTADSIPASVGGHRADGSVITPLTDRTSVPDAAPLRRAVLTALLHSGDVAPDPAWWDRTLAWLRPRLAGALARYGAALVQECADLGLTGAGAATDLVRLLLDDGPAAVTAALRDRLPAAVETVVVQSDYTAVAHGTLSPQAAADLRLVAEPEGRGAAATYRFGVASLHRALDAGHDAASLRSLLEARTDGELPGALEHLLDEALRTHGNLRVLDAEQVVTGRADLVEAIAGSAALRGFEVLRAAPEVLIVRHRDAKPAPGARKDPLRSAVLRAAQQTGVAPSTDVTTHEMHEPIGELGGGPQELIGLFPLPRSSRPEVDAEHIRTVASRLAETARTDLEASHG</sequence>
<dbReference type="EMBL" id="SZWF01000005">
    <property type="protein sequence ID" value="KAA9394714.1"/>
    <property type="molecule type" value="Genomic_DNA"/>
</dbReference>
<feature type="domain" description="Helicase XPB/Ssl2 N-terminal" evidence="1">
    <location>
        <begin position="461"/>
        <end position="578"/>
    </location>
</feature>
<keyword evidence="3" id="KW-1185">Reference proteome</keyword>
<evidence type="ECO:0000259" key="1">
    <source>
        <dbReference type="Pfam" id="PF13625"/>
    </source>
</evidence>
<protein>
    <recommendedName>
        <fullName evidence="1">Helicase XPB/Ssl2 N-terminal domain-containing protein</fullName>
    </recommendedName>
</protein>
<dbReference type="Proteomes" id="UP000325957">
    <property type="component" value="Unassembled WGS sequence"/>
</dbReference>
<reference evidence="2 3" key="1">
    <citation type="submission" date="2019-05" db="EMBL/GenBank/DDBJ databases">
        <title>Kocuria coralli sp. nov., a novel actinobacterium isolated from coral reef seawater.</title>
        <authorList>
            <person name="Li J."/>
        </authorList>
    </citation>
    <scope>NUCLEOTIDE SEQUENCE [LARGE SCALE GENOMIC DNA]</scope>
    <source>
        <strain evidence="2 3">SCSIO 13007</strain>
    </source>
</reference>